<evidence type="ECO:0000256" key="1">
    <source>
        <dbReference type="SAM" id="MobiDB-lite"/>
    </source>
</evidence>
<dbReference type="Proteomes" id="UP000239757">
    <property type="component" value="Unassembled WGS sequence"/>
</dbReference>
<dbReference type="EMBL" id="KZ670079">
    <property type="protein sequence ID" value="PPR83973.1"/>
    <property type="molecule type" value="Genomic_DNA"/>
</dbReference>
<feature type="region of interest" description="Disordered" evidence="1">
    <location>
        <begin position="192"/>
        <end position="340"/>
    </location>
</feature>
<feature type="compositionally biased region" description="Basic and acidic residues" evidence="1">
    <location>
        <begin position="211"/>
        <end position="222"/>
    </location>
</feature>
<reference evidence="2 3" key="1">
    <citation type="submission" date="2015-01" db="EMBL/GenBank/DDBJ databases">
        <title>Genome of allotetraploid Gossypium barbadense reveals genomic plasticity and fiber elongation in cotton evolution.</title>
        <authorList>
            <person name="Chen X."/>
            <person name="Liu X."/>
            <person name="Zhao B."/>
            <person name="Zheng H."/>
            <person name="Hu Y."/>
            <person name="Lu G."/>
            <person name="Yang C."/>
            <person name="Chen J."/>
            <person name="Shan C."/>
            <person name="Zhang L."/>
            <person name="Zhou Y."/>
            <person name="Wang L."/>
            <person name="Guo W."/>
            <person name="Bai Y."/>
            <person name="Ruan J."/>
            <person name="Shangguan X."/>
            <person name="Mao Y."/>
            <person name="Jiang J."/>
            <person name="Zhu Y."/>
            <person name="Lei J."/>
            <person name="Kang H."/>
            <person name="Chen S."/>
            <person name="He X."/>
            <person name="Wang R."/>
            <person name="Wang Y."/>
            <person name="Chen J."/>
            <person name="Wang L."/>
            <person name="Yu S."/>
            <person name="Wang B."/>
            <person name="Wei J."/>
            <person name="Song S."/>
            <person name="Lu X."/>
            <person name="Gao Z."/>
            <person name="Gu W."/>
            <person name="Deng X."/>
            <person name="Ma D."/>
            <person name="Wang S."/>
            <person name="Liang W."/>
            <person name="Fang L."/>
            <person name="Cai C."/>
            <person name="Zhu X."/>
            <person name="Zhou B."/>
            <person name="Zhang Y."/>
            <person name="Chen Z."/>
            <person name="Xu S."/>
            <person name="Zhu R."/>
            <person name="Wang S."/>
            <person name="Zhang T."/>
            <person name="Zhao G."/>
        </authorList>
    </citation>
    <scope>NUCLEOTIDE SEQUENCE [LARGE SCALE GENOMIC DNA]</scope>
    <source>
        <strain evidence="3">cv. Xinhai21</strain>
        <tissue evidence="2">Leaf</tissue>
    </source>
</reference>
<sequence length="340" mass="38781">MDWWFNFDPLLLQERKRKRRFVCQEMVDLQWKAPQDLAAENYMMSMGPSAYNPYWTGMQPGMDGFMGPYGGAMPYMGGYGLSPFDMPFGGVMPPDAFGAQNCMFPPVPPLRDLAEFGMGMNVAPPIMSREEFEARQAALRRKRENERRSEREFSTRDREFVREVGNSADVSSLKSKSELCYMIFSNRLARKPIPQMSGGDCRSEHLRHRSERTSPERTDKKPKASVFSRISFPEEEISKKKRKISSDAPASSGHHKPSSNGYDYKTSSSAKPVSATSSGGGRKSSSSNAVDYESSDDDRHFKRKPSRYESSPPPSAEWEEERRHSRGSRERERSSYSKHR</sequence>
<name>A0A2P5VYS1_GOSBA</name>
<dbReference type="OrthoDB" id="1749918at2759"/>
<dbReference type="AlphaFoldDB" id="A0A2P5VYS1"/>
<organism evidence="2 3">
    <name type="scientific">Gossypium barbadense</name>
    <name type="common">Sea Island cotton</name>
    <name type="synonym">Hibiscus barbadensis</name>
    <dbReference type="NCBI Taxonomy" id="3634"/>
    <lineage>
        <taxon>Eukaryota</taxon>
        <taxon>Viridiplantae</taxon>
        <taxon>Streptophyta</taxon>
        <taxon>Embryophyta</taxon>
        <taxon>Tracheophyta</taxon>
        <taxon>Spermatophyta</taxon>
        <taxon>Magnoliopsida</taxon>
        <taxon>eudicotyledons</taxon>
        <taxon>Gunneridae</taxon>
        <taxon>Pentapetalae</taxon>
        <taxon>rosids</taxon>
        <taxon>malvids</taxon>
        <taxon>Malvales</taxon>
        <taxon>Malvaceae</taxon>
        <taxon>Malvoideae</taxon>
        <taxon>Gossypium</taxon>
    </lineage>
</organism>
<accession>A0A2P5VYS1</accession>
<evidence type="ECO:0000313" key="3">
    <source>
        <dbReference type="Proteomes" id="UP000239757"/>
    </source>
</evidence>
<protein>
    <submittedName>
        <fullName evidence="2">Uncharacterized protein</fullName>
    </submittedName>
</protein>
<feature type="compositionally biased region" description="Basic and acidic residues" evidence="1">
    <location>
        <begin position="320"/>
        <end position="340"/>
    </location>
</feature>
<evidence type="ECO:0000313" key="2">
    <source>
        <dbReference type="EMBL" id="PPR83973.1"/>
    </source>
</evidence>
<feature type="compositionally biased region" description="Low complexity" evidence="1">
    <location>
        <begin position="265"/>
        <end position="287"/>
    </location>
</feature>
<proteinExistence type="predicted"/>
<gene>
    <name evidence="2" type="ORF">GOBAR_AA36738</name>
</gene>